<protein>
    <submittedName>
        <fullName evidence="2">Uncharacterized protein</fullName>
    </submittedName>
</protein>
<proteinExistence type="predicted"/>
<evidence type="ECO:0000313" key="2">
    <source>
        <dbReference type="EMBL" id="KAK2089853.1"/>
    </source>
</evidence>
<evidence type="ECO:0000313" key="3">
    <source>
        <dbReference type="Proteomes" id="UP001266305"/>
    </source>
</evidence>
<dbReference type="EMBL" id="JASSZA010000018">
    <property type="protein sequence ID" value="KAK2089853.1"/>
    <property type="molecule type" value="Genomic_DNA"/>
</dbReference>
<organism evidence="2 3">
    <name type="scientific">Saguinus oedipus</name>
    <name type="common">Cotton-top tamarin</name>
    <name type="synonym">Oedipomidas oedipus</name>
    <dbReference type="NCBI Taxonomy" id="9490"/>
    <lineage>
        <taxon>Eukaryota</taxon>
        <taxon>Metazoa</taxon>
        <taxon>Chordata</taxon>
        <taxon>Craniata</taxon>
        <taxon>Vertebrata</taxon>
        <taxon>Euteleostomi</taxon>
        <taxon>Mammalia</taxon>
        <taxon>Eutheria</taxon>
        <taxon>Euarchontoglires</taxon>
        <taxon>Primates</taxon>
        <taxon>Haplorrhini</taxon>
        <taxon>Platyrrhini</taxon>
        <taxon>Cebidae</taxon>
        <taxon>Callitrichinae</taxon>
        <taxon>Saguinus</taxon>
    </lineage>
</organism>
<sequence>DLTELRPGTATATGEGLQQEMGGGGTAASVARRPLEVPSGKEGPSADSLAEVGQEPQWA</sequence>
<reference evidence="2 3" key="1">
    <citation type="submission" date="2023-05" db="EMBL/GenBank/DDBJ databases">
        <title>B98-5 Cell Line De Novo Hybrid Assembly: An Optical Mapping Approach.</title>
        <authorList>
            <person name="Kananen K."/>
            <person name="Auerbach J.A."/>
            <person name="Kautto E."/>
            <person name="Blachly J.S."/>
        </authorList>
    </citation>
    <scope>NUCLEOTIDE SEQUENCE [LARGE SCALE GENOMIC DNA]</scope>
    <source>
        <strain evidence="2">B95-8</strain>
        <tissue evidence="2">Cell line</tissue>
    </source>
</reference>
<name>A0ABQ9TYG8_SAGOE</name>
<dbReference type="Proteomes" id="UP001266305">
    <property type="component" value="Unassembled WGS sequence"/>
</dbReference>
<feature type="non-terminal residue" evidence="2">
    <location>
        <position position="1"/>
    </location>
</feature>
<comment type="caution">
    <text evidence="2">The sequence shown here is derived from an EMBL/GenBank/DDBJ whole genome shotgun (WGS) entry which is preliminary data.</text>
</comment>
<evidence type="ECO:0000256" key="1">
    <source>
        <dbReference type="SAM" id="MobiDB-lite"/>
    </source>
</evidence>
<feature type="region of interest" description="Disordered" evidence="1">
    <location>
        <begin position="1"/>
        <end position="59"/>
    </location>
</feature>
<accession>A0ABQ9TYG8</accession>
<keyword evidence="3" id="KW-1185">Reference proteome</keyword>
<gene>
    <name evidence="2" type="ORF">P7K49_032519</name>
</gene>